<dbReference type="Gene3D" id="3.40.50.300">
    <property type="entry name" value="P-loop containing nucleotide triphosphate hydrolases"/>
    <property type="match status" value="1"/>
</dbReference>
<sequence>MAESAYVESLLAQFRLPTIRQSLPEVTELARRESWDYLRFLQELCEREHQVRHERRIGRLLRQCALPEGKTLASLDQGKLAPSVRKQMATLLDGGFVGKSINVLAFGLPGRGKTHCLCAIARELILKHQMSVWFTPAFKLVQLLLRAKKQLRLDEQLKRLARFDLILVDDIGYVQHDRSEMEVLFNFFAERYERGSLMITSNLPFSKWDKIFHDPMTAMAAIDRLVHHSIILEFTGESQRMAAAENPKP</sequence>
<dbReference type="PIRSF" id="PIRSF003073">
    <property type="entry name" value="DNAC_TnpB_IstB"/>
    <property type="match status" value="1"/>
</dbReference>
<dbReference type="GO" id="GO:0005524">
    <property type="term" value="F:ATP binding"/>
    <property type="evidence" value="ECO:0007669"/>
    <property type="project" value="UniProtKB-KW"/>
</dbReference>
<dbReference type="InterPro" id="IPR047661">
    <property type="entry name" value="IstB"/>
</dbReference>
<dbReference type="Pfam" id="PF01695">
    <property type="entry name" value="IstB_IS21"/>
    <property type="match status" value="1"/>
</dbReference>
<proteinExistence type="inferred from homology"/>
<evidence type="ECO:0000313" key="6">
    <source>
        <dbReference type="Proteomes" id="UP000315400"/>
    </source>
</evidence>
<dbReference type="InterPro" id="IPR027417">
    <property type="entry name" value="P-loop_NTPase"/>
</dbReference>
<dbReference type="InterPro" id="IPR002611">
    <property type="entry name" value="IstB_ATP-bd"/>
</dbReference>
<keyword evidence="3" id="KW-0067">ATP-binding</keyword>
<name>A0A540VG64_9GAMM</name>
<feature type="domain" description="AAA+ ATPase" evidence="4">
    <location>
        <begin position="99"/>
        <end position="232"/>
    </location>
</feature>
<organism evidence="5 6">
    <name type="scientific">Spiribacter salinus</name>
    <dbReference type="NCBI Taxonomy" id="1335746"/>
    <lineage>
        <taxon>Bacteria</taxon>
        <taxon>Pseudomonadati</taxon>
        <taxon>Pseudomonadota</taxon>
        <taxon>Gammaproteobacteria</taxon>
        <taxon>Chromatiales</taxon>
        <taxon>Ectothiorhodospiraceae</taxon>
        <taxon>Spiribacter</taxon>
    </lineage>
</organism>
<evidence type="ECO:0000256" key="2">
    <source>
        <dbReference type="ARBA" id="ARBA00022741"/>
    </source>
</evidence>
<gene>
    <name evidence="5" type="ORF">FKY71_16950</name>
</gene>
<accession>A0A540VG64</accession>
<dbReference type="PANTHER" id="PTHR30050">
    <property type="entry name" value="CHROMOSOMAL REPLICATION INITIATOR PROTEIN DNAA"/>
    <property type="match status" value="1"/>
</dbReference>
<evidence type="ECO:0000256" key="3">
    <source>
        <dbReference type="ARBA" id="ARBA00022840"/>
    </source>
</evidence>
<dbReference type="EMBL" id="VIFK01000366">
    <property type="protein sequence ID" value="TQE95754.1"/>
    <property type="molecule type" value="Genomic_DNA"/>
</dbReference>
<dbReference type="PANTHER" id="PTHR30050:SF4">
    <property type="entry name" value="ATP-BINDING PROTEIN RV3427C IN INSERTION SEQUENCE-RELATED"/>
    <property type="match status" value="1"/>
</dbReference>
<evidence type="ECO:0000259" key="4">
    <source>
        <dbReference type="SMART" id="SM00382"/>
    </source>
</evidence>
<dbReference type="NCBIfam" id="NF038214">
    <property type="entry name" value="IS21_help_AAA"/>
    <property type="match status" value="1"/>
</dbReference>
<reference evidence="5 6" key="1">
    <citation type="submission" date="2019-06" db="EMBL/GenBank/DDBJ databases">
        <title>Metagenome assembled Genome of Spiribacter salinus SL48-SHIP from the microbial mat of Salt Lake 48 (Novosibirsk region, Russia).</title>
        <authorList>
            <person name="Shipova A."/>
            <person name="Rozanov A.S."/>
            <person name="Bryanskaya A.V."/>
            <person name="Peltek S.E."/>
        </authorList>
    </citation>
    <scope>NUCLEOTIDE SEQUENCE [LARGE SCALE GENOMIC DNA]</scope>
    <source>
        <strain evidence="5">SL48-SHIP-2</strain>
    </source>
</reference>
<dbReference type="InterPro" id="IPR003593">
    <property type="entry name" value="AAA+_ATPase"/>
</dbReference>
<dbReference type="AlphaFoldDB" id="A0A540VG64"/>
<evidence type="ECO:0000313" key="5">
    <source>
        <dbReference type="EMBL" id="TQE95754.1"/>
    </source>
</evidence>
<dbReference type="SUPFAM" id="SSF52540">
    <property type="entry name" value="P-loop containing nucleoside triphosphate hydrolases"/>
    <property type="match status" value="1"/>
</dbReference>
<dbReference type="Proteomes" id="UP000315400">
    <property type="component" value="Unassembled WGS sequence"/>
</dbReference>
<dbReference type="SMART" id="SM00382">
    <property type="entry name" value="AAA"/>
    <property type="match status" value="1"/>
</dbReference>
<dbReference type="GO" id="GO:0006260">
    <property type="term" value="P:DNA replication"/>
    <property type="evidence" value="ECO:0007669"/>
    <property type="project" value="TreeGrafter"/>
</dbReference>
<comment type="similarity">
    <text evidence="1">Belongs to the IS21/IS1162 putative ATP-binding protein family.</text>
</comment>
<keyword evidence="2" id="KW-0547">Nucleotide-binding</keyword>
<dbReference type="InterPro" id="IPR028350">
    <property type="entry name" value="DNAC/IstB-like"/>
</dbReference>
<protein>
    <submittedName>
        <fullName evidence="5">AAA family ATPase</fullName>
    </submittedName>
</protein>
<comment type="caution">
    <text evidence="5">The sequence shown here is derived from an EMBL/GenBank/DDBJ whole genome shotgun (WGS) entry which is preliminary data.</text>
</comment>
<evidence type="ECO:0000256" key="1">
    <source>
        <dbReference type="ARBA" id="ARBA00008059"/>
    </source>
</evidence>